<feature type="signal peptide" evidence="3">
    <location>
        <begin position="1"/>
        <end position="25"/>
    </location>
</feature>
<feature type="compositionally biased region" description="Acidic residues" evidence="1">
    <location>
        <begin position="715"/>
        <end position="738"/>
    </location>
</feature>
<feature type="transmembrane region" description="Helical" evidence="2">
    <location>
        <begin position="565"/>
        <end position="586"/>
    </location>
</feature>
<dbReference type="PROSITE" id="PS50234">
    <property type="entry name" value="VWFA"/>
    <property type="match status" value="1"/>
</dbReference>
<dbReference type="InterPro" id="IPR017868">
    <property type="entry name" value="Filamin/ABP280_repeat-like"/>
</dbReference>
<feature type="domain" description="VWFA" evidence="4">
    <location>
        <begin position="37"/>
        <end position="219"/>
    </location>
</feature>
<feature type="compositionally biased region" description="Acidic residues" evidence="1">
    <location>
        <begin position="677"/>
        <end position="707"/>
    </location>
</feature>
<proteinExistence type="predicted"/>
<dbReference type="PANTHER" id="PTHR45737:SF6">
    <property type="entry name" value="VON WILLEBRAND FACTOR A DOMAIN-CONTAINING PROTEIN 5A"/>
    <property type="match status" value="1"/>
</dbReference>
<evidence type="ECO:0000259" key="4">
    <source>
        <dbReference type="PROSITE" id="PS50234"/>
    </source>
</evidence>
<organism evidence="5 6">
    <name type="scientific">Candidatus Endobugula sertula</name>
    <name type="common">Bugula neritina bacterial symbiont</name>
    <dbReference type="NCBI Taxonomy" id="62101"/>
    <lineage>
        <taxon>Bacteria</taxon>
        <taxon>Pseudomonadati</taxon>
        <taxon>Pseudomonadota</taxon>
        <taxon>Gammaproteobacteria</taxon>
        <taxon>Cellvibrionales</taxon>
        <taxon>Cellvibrionaceae</taxon>
        <taxon>Candidatus Endobugula</taxon>
    </lineage>
</organism>
<keyword evidence="2" id="KW-0472">Membrane</keyword>
<name>A0A1D2QN46_9GAMM</name>
<keyword evidence="2" id="KW-0812">Transmembrane</keyword>
<dbReference type="InterPro" id="IPR002035">
    <property type="entry name" value="VWF_A"/>
</dbReference>
<sequence length="744" mass="83448">MLNGLRKRFVIICAISLLWVAQVLAQTEEPEVKKASDVRMVIDISGSMRKNDPNNLRRPALDMLVQLLPKGSKAGVWTFGQYVNMLVPHRLVDKKWAKQASTLSNEIKSIAQFTNIGEALEKAAYDHQSVRDDYQKHIILLTDGMVDIHRNPDINSKERQRILDQVVPMYQQAGLTLHTIALSDNADRQLLTKLALTTDGKAVVAKTAEELMNAFLQVFNQAVPVEELPFEDNSFFTDSSIEELTALIFRKSGSPEAQLIGPDQVVYTKDSQDRRVSWYRTDQYDLITVKQPLEGQWRVIAELDAQSRITVVSDLSLAVKSMPTNISIDDTIETSLVLREENKIVSRPEFLRLLEVDVTIARDQKGIWARRISDGEVPSNGIYSVTMDTFNQPGHYTLTFTVDGKTFKRQFTHSLSVRQPFDVNVNKIEHNSKTQFTVQVVSQSQRVVNDKTEVVGKLKKPSGTSHIVKFSPTGDGNWALSISPEEQGNYQLSIRATAVTNDGDNFDFIPEPIQLSHQPDDSVFGSLAEPELQAQEEEPTVSEVEKNIEELVEKHVEDESDMSQIILYSALGLVNLLIILVVYFLYRKLFNKKSNDNSEESTDEDDASEFTEPPMDEMIVDEGEPELESEEEEMLDDTSEPIEAAIDSNNVDTDSGESEMGKEQENSEVSADKSFDLDESPNDVDSETAVEADINEGIDLGDDEIKDDELAGILDGEEDIEEEVPDFSLDDFGPESLDEDGKQN</sequence>
<reference evidence="5 6" key="1">
    <citation type="journal article" date="2016" name="Appl. Environ. Microbiol.">
        <title>Lack of Overt Genome Reduction in the Bryostatin-Producing Bryozoan Symbiont "Candidatus Endobugula sertula".</title>
        <authorList>
            <person name="Miller I.J."/>
            <person name="Vanee N."/>
            <person name="Fong S.S."/>
            <person name="Lim-Fong G.E."/>
            <person name="Kwan J.C."/>
        </authorList>
    </citation>
    <scope>NUCLEOTIDE SEQUENCE [LARGE SCALE GENOMIC DNA]</scope>
    <source>
        <strain evidence="5">AB1-4</strain>
    </source>
</reference>
<evidence type="ECO:0000313" key="6">
    <source>
        <dbReference type="Proteomes" id="UP000242502"/>
    </source>
</evidence>
<evidence type="ECO:0000313" key="5">
    <source>
        <dbReference type="EMBL" id="ODS22992.1"/>
    </source>
</evidence>
<comment type="caution">
    <text evidence="5">The sequence shown here is derived from an EMBL/GenBank/DDBJ whole genome shotgun (WGS) entry which is preliminary data.</text>
</comment>
<gene>
    <name evidence="5" type="ORF">AB835_11145</name>
</gene>
<dbReference type="PROSITE" id="PS50194">
    <property type="entry name" value="FILAMIN_REPEAT"/>
    <property type="match status" value="1"/>
</dbReference>
<dbReference type="SMART" id="SM00327">
    <property type="entry name" value="VWA"/>
    <property type="match status" value="1"/>
</dbReference>
<feature type="region of interest" description="Disordered" evidence="1">
    <location>
        <begin position="594"/>
        <end position="744"/>
    </location>
</feature>
<dbReference type="Proteomes" id="UP000242502">
    <property type="component" value="Unassembled WGS sequence"/>
</dbReference>
<dbReference type="Gene3D" id="2.60.40.10">
    <property type="entry name" value="Immunoglobulins"/>
    <property type="match status" value="1"/>
</dbReference>
<dbReference type="SUPFAM" id="SSF53300">
    <property type="entry name" value="vWA-like"/>
    <property type="match status" value="1"/>
</dbReference>
<keyword evidence="2" id="KW-1133">Transmembrane helix</keyword>
<dbReference type="Gene3D" id="3.40.50.410">
    <property type="entry name" value="von Willebrand factor, type A domain"/>
    <property type="match status" value="1"/>
</dbReference>
<feature type="compositionally biased region" description="Acidic residues" evidence="1">
    <location>
        <begin position="597"/>
        <end position="640"/>
    </location>
</feature>
<evidence type="ECO:0000256" key="3">
    <source>
        <dbReference type="SAM" id="SignalP"/>
    </source>
</evidence>
<dbReference type="PANTHER" id="PTHR45737">
    <property type="entry name" value="VON WILLEBRAND FACTOR A DOMAIN-CONTAINING PROTEIN 5A"/>
    <property type="match status" value="1"/>
</dbReference>
<dbReference type="InterPro" id="IPR013783">
    <property type="entry name" value="Ig-like_fold"/>
</dbReference>
<feature type="compositionally biased region" description="Basic and acidic residues" evidence="1">
    <location>
        <begin position="659"/>
        <end position="676"/>
    </location>
</feature>
<dbReference type="AlphaFoldDB" id="A0A1D2QN46"/>
<dbReference type="InterPro" id="IPR036465">
    <property type="entry name" value="vWFA_dom_sf"/>
</dbReference>
<dbReference type="CDD" id="cd00198">
    <property type="entry name" value="vWFA"/>
    <property type="match status" value="1"/>
</dbReference>
<evidence type="ECO:0000256" key="2">
    <source>
        <dbReference type="SAM" id="Phobius"/>
    </source>
</evidence>
<feature type="chain" id="PRO_5008906542" description="VWFA domain-containing protein" evidence="3">
    <location>
        <begin position="26"/>
        <end position="744"/>
    </location>
</feature>
<protein>
    <recommendedName>
        <fullName evidence="4">VWFA domain-containing protein</fullName>
    </recommendedName>
</protein>
<dbReference type="STRING" id="62101.AB835_11145"/>
<keyword evidence="3" id="KW-0732">Signal</keyword>
<dbReference type="Pfam" id="PF00092">
    <property type="entry name" value="VWA"/>
    <property type="match status" value="1"/>
</dbReference>
<dbReference type="EMBL" id="MDLC01000043">
    <property type="protein sequence ID" value="ODS22992.1"/>
    <property type="molecule type" value="Genomic_DNA"/>
</dbReference>
<accession>A0A1D2QN46</accession>
<evidence type="ECO:0000256" key="1">
    <source>
        <dbReference type="SAM" id="MobiDB-lite"/>
    </source>
</evidence>